<gene>
    <name evidence="8" type="primary">LOC109132228</name>
</gene>
<reference evidence="7" key="1">
    <citation type="journal article" date="2014" name="Nat. Commun.">
        <title>The emerging biofuel crop Camelina sativa retains a highly undifferentiated hexaploid genome structure.</title>
        <authorList>
            <person name="Kagale S."/>
            <person name="Koh C."/>
            <person name="Nixon J."/>
            <person name="Bollina V."/>
            <person name="Clarke W.E."/>
            <person name="Tuteja R."/>
            <person name="Spillane C."/>
            <person name="Robinson S.J."/>
            <person name="Links M.G."/>
            <person name="Clarke C."/>
            <person name="Higgins E.E."/>
            <person name="Huebert T."/>
            <person name="Sharpe A.G."/>
            <person name="Parkin I.A."/>
        </authorList>
    </citation>
    <scope>NUCLEOTIDE SEQUENCE [LARGE SCALE GENOMIC DNA]</scope>
    <source>
        <strain evidence="7">cv. DH55</strain>
    </source>
</reference>
<evidence type="ECO:0000256" key="1">
    <source>
        <dbReference type="ARBA" id="ARBA00006722"/>
    </source>
</evidence>
<dbReference type="GeneID" id="109132228"/>
<keyword evidence="6" id="KW-0732">Signal</keyword>
<keyword evidence="4" id="KW-0611">Plant defense</keyword>
<protein>
    <submittedName>
        <fullName evidence="8">Defensin-like protein 74</fullName>
    </submittedName>
</protein>
<evidence type="ECO:0000256" key="6">
    <source>
        <dbReference type="SAM" id="SignalP"/>
    </source>
</evidence>
<keyword evidence="2" id="KW-0929">Antimicrobial</keyword>
<reference evidence="8" key="2">
    <citation type="submission" date="2025-08" db="UniProtKB">
        <authorList>
            <consortium name="RefSeq"/>
        </authorList>
    </citation>
    <scope>IDENTIFICATION</scope>
    <source>
        <tissue evidence="8">Leaf</tissue>
    </source>
</reference>
<sequence>MKMNCKIGFMSLLVITSVMFLFLVSDKVEAQKECVGVGPCKLVRNCKAACIKKGYKVGQCVAWKDDDPFICCCT</sequence>
<organism evidence="7 8">
    <name type="scientific">Camelina sativa</name>
    <name type="common">False flax</name>
    <name type="synonym">Myagrum sativum</name>
    <dbReference type="NCBI Taxonomy" id="90675"/>
    <lineage>
        <taxon>Eukaryota</taxon>
        <taxon>Viridiplantae</taxon>
        <taxon>Streptophyta</taxon>
        <taxon>Embryophyta</taxon>
        <taxon>Tracheophyta</taxon>
        <taxon>Spermatophyta</taxon>
        <taxon>Magnoliopsida</taxon>
        <taxon>eudicotyledons</taxon>
        <taxon>Gunneridae</taxon>
        <taxon>Pentapetalae</taxon>
        <taxon>rosids</taxon>
        <taxon>malvids</taxon>
        <taxon>Brassicales</taxon>
        <taxon>Brassicaceae</taxon>
        <taxon>Camelineae</taxon>
        <taxon>Camelina</taxon>
    </lineage>
</organism>
<evidence type="ECO:0000256" key="3">
    <source>
        <dbReference type="ARBA" id="ARBA00022577"/>
    </source>
</evidence>
<proteinExistence type="inferred from homology"/>
<comment type="similarity">
    <text evidence="1">Belongs to the DEFL family.</text>
</comment>
<evidence type="ECO:0000313" key="7">
    <source>
        <dbReference type="Proteomes" id="UP000694864"/>
    </source>
</evidence>
<dbReference type="InterPro" id="IPR010851">
    <property type="entry name" value="DEFL"/>
</dbReference>
<evidence type="ECO:0000256" key="5">
    <source>
        <dbReference type="ARBA" id="ARBA00023157"/>
    </source>
</evidence>
<accession>A0ABM1RJ84</accession>
<feature type="chain" id="PRO_5045906911" evidence="6">
    <location>
        <begin position="31"/>
        <end position="74"/>
    </location>
</feature>
<feature type="signal peptide" evidence="6">
    <location>
        <begin position="1"/>
        <end position="30"/>
    </location>
</feature>
<keyword evidence="5" id="KW-1015">Disulfide bond</keyword>
<name>A0ABM1RJ84_CAMSA</name>
<evidence type="ECO:0000256" key="4">
    <source>
        <dbReference type="ARBA" id="ARBA00022821"/>
    </source>
</evidence>
<dbReference type="Pfam" id="PF25052">
    <property type="entry name" value="AtDEF-like"/>
    <property type="match status" value="1"/>
</dbReference>
<keyword evidence="3" id="KW-0295">Fungicide</keyword>
<keyword evidence="7" id="KW-1185">Reference proteome</keyword>
<dbReference type="RefSeq" id="XP_019099072.1">
    <property type="nucleotide sequence ID" value="XM_019243527.1"/>
</dbReference>
<dbReference type="Proteomes" id="UP000694864">
    <property type="component" value="Chromosome 1"/>
</dbReference>
<evidence type="ECO:0000313" key="8">
    <source>
        <dbReference type="RefSeq" id="XP_019099072.1"/>
    </source>
</evidence>
<evidence type="ECO:0000256" key="2">
    <source>
        <dbReference type="ARBA" id="ARBA00022529"/>
    </source>
</evidence>